<evidence type="ECO:0008006" key="3">
    <source>
        <dbReference type="Google" id="ProtNLM"/>
    </source>
</evidence>
<dbReference type="AlphaFoldDB" id="A0A0F4JU89"/>
<proteinExistence type="predicted"/>
<dbReference type="STRING" id="68223.GCA_002028425_03190"/>
<dbReference type="OrthoDB" id="4965508at2"/>
<dbReference type="Gene3D" id="1.10.287.1060">
    <property type="entry name" value="ESAT-6-like"/>
    <property type="match status" value="1"/>
</dbReference>
<dbReference type="EMBL" id="JZWV01000095">
    <property type="protein sequence ID" value="KJY37735.1"/>
    <property type="molecule type" value="Genomic_DNA"/>
</dbReference>
<sequence length="103" mass="10943">MGQNQDRTSYDVAASVEVQGGLGGIIGQLERVLADRDAAVKAAMAEFTADGVSDEYHGKEVRWNKAANEVRDIIRLVRNTLEQNDATAQATLAKAKAAVDGIG</sequence>
<organism evidence="1 2">
    <name type="scientific">Streptomyces katrae</name>
    <dbReference type="NCBI Taxonomy" id="68223"/>
    <lineage>
        <taxon>Bacteria</taxon>
        <taxon>Bacillati</taxon>
        <taxon>Actinomycetota</taxon>
        <taxon>Actinomycetes</taxon>
        <taxon>Kitasatosporales</taxon>
        <taxon>Streptomycetaceae</taxon>
        <taxon>Streptomyces</taxon>
    </lineage>
</organism>
<comment type="caution">
    <text evidence="1">The sequence shown here is derived from an EMBL/GenBank/DDBJ whole genome shotgun (WGS) entry which is preliminary data.</text>
</comment>
<dbReference type="RefSeq" id="WP_042817979.1">
    <property type="nucleotide sequence ID" value="NZ_JZWV01000095.1"/>
</dbReference>
<gene>
    <name evidence="1" type="ORF">VR44_05165</name>
</gene>
<dbReference type="InterPro" id="IPR048032">
    <property type="entry name" value="ESAT6-like"/>
</dbReference>
<name>A0A0F4JU89_9ACTN</name>
<keyword evidence="2" id="KW-1185">Reference proteome</keyword>
<protein>
    <recommendedName>
        <fullName evidence="3">Pore-forming ESAT-6 family protein</fullName>
    </recommendedName>
</protein>
<dbReference type="PATRIC" id="fig|68223.7.peg.1348"/>
<accession>A0A0F4JU89</accession>
<evidence type="ECO:0000313" key="1">
    <source>
        <dbReference type="EMBL" id="KJY37735.1"/>
    </source>
</evidence>
<reference evidence="1 2" key="1">
    <citation type="submission" date="2015-02" db="EMBL/GenBank/DDBJ databases">
        <authorList>
            <person name="Ju K.-S."/>
            <person name="Doroghazi J.R."/>
            <person name="Metcalf W."/>
        </authorList>
    </citation>
    <scope>NUCLEOTIDE SEQUENCE [LARGE SCALE GENOMIC DNA]</scope>
    <source>
        <strain evidence="1 2">NRRL ISP-5550</strain>
    </source>
</reference>
<dbReference type="NCBIfam" id="NF035935">
    <property type="entry name" value="ESAT6_3"/>
    <property type="match status" value="1"/>
</dbReference>
<evidence type="ECO:0000313" key="2">
    <source>
        <dbReference type="Proteomes" id="UP000033551"/>
    </source>
</evidence>
<dbReference type="Proteomes" id="UP000033551">
    <property type="component" value="Unassembled WGS sequence"/>
</dbReference>